<evidence type="ECO:0000313" key="2">
    <source>
        <dbReference type="Proteomes" id="UP000298663"/>
    </source>
</evidence>
<keyword evidence="2" id="KW-1185">Reference proteome</keyword>
<accession>A0A4U5MKU7</accession>
<name>A0A4U5MKU7_STECR</name>
<dbReference type="Proteomes" id="UP000298663">
    <property type="component" value="Unassembled WGS sequence"/>
</dbReference>
<sequence>MCVYKHFKEIRTPGNTVITSKVTRRSFISDQSISVSNPLKAIATIEPCRTESTIKSTGLLRVLFNLRKKPKKH</sequence>
<dbReference type="AlphaFoldDB" id="A0A4U5MKU7"/>
<organism evidence="1 2">
    <name type="scientific">Steinernema carpocapsae</name>
    <name type="common">Entomopathogenic nematode</name>
    <dbReference type="NCBI Taxonomy" id="34508"/>
    <lineage>
        <taxon>Eukaryota</taxon>
        <taxon>Metazoa</taxon>
        <taxon>Ecdysozoa</taxon>
        <taxon>Nematoda</taxon>
        <taxon>Chromadorea</taxon>
        <taxon>Rhabditida</taxon>
        <taxon>Tylenchina</taxon>
        <taxon>Panagrolaimomorpha</taxon>
        <taxon>Strongyloidoidea</taxon>
        <taxon>Steinernematidae</taxon>
        <taxon>Steinernema</taxon>
    </lineage>
</organism>
<proteinExistence type="predicted"/>
<gene>
    <name evidence="1" type="ORF">L596_022108</name>
</gene>
<reference evidence="1 2" key="2">
    <citation type="journal article" date="2019" name="G3 (Bethesda)">
        <title>Hybrid Assembly of the Genome of the Entomopathogenic Nematode Steinernema carpocapsae Identifies the X-Chromosome.</title>
        <authorList>
            <person name="Serra L."/>
            <person name="Macchietto M."/>
            <person name="Macias-Munoz A."/>
            <person name="McGill C.J."/>
            <person name="Rodriguez I.M."/>
            <person name="Rodriguez B."/>
            <person name="Murad R."/>
            <person name="Mortazavi A."/>
        </authorList>
    </citation>
    <scope>NUCLEOTIDE SEQUENCE [LARGE SCALE GENOMIC DNA]</scope>
    <source>
        <strain evidence="1 2">ALL</strain>
    </source>
</reference>
<reference evidence="1 2" key="1">
    <citation type="journal article" date="2015" name="Genome Biol.">
        <title>Comparative genomics of Steinernema reveals deeply conserved gene regulatory networks.</title>
        <authorList>
            <person name="Dillman A.R."/>
            <person name="Macchietto M."/>
            <person name="Porter C.F."/>
            <person name="Rogers A."/>
            <person name="Williams B."/>
            <person name="Antoshechkin I."/>
            <person name="Lee M.M."/>
            <person name="Goodwin Z."/>
            <person name="Lu X."/>
            <person name="Lewis E.E."/>
            <person name="Goodrich-Blair H."/>
            <person name="Stock S.P."/>
            <person name="Adams B.J."/>
            <person name="Sternberg P.W."/>
            <person name="Mortazavi A."/>
        </authorList>
    </citation>
    <scope>NUCLEOTIDE SEQUENCE [LARGE SCALE GENOMIC DNA]</scope>
    <source>
        <strain evidence="1 2">ALL</strain>
    </source>
</reference>
<evidence type="ECO:0000313" key="1">
    <source>
        <dbReference type="EMBL" id="TKR70037.1"/>
    </source>
</evidence>
<dbReference type="EMBL" id="AZBU02000007">
    <property type="protein sequence ID" value="TKR70037.1"/>
    <property type="molecule type" value="Genomic_DNA"/>
</dbReference>
<protein>
    <submittedName>
        <fullName evidence="1">Uncharacterized protein</fullName>
    </submittedName>
</protein>
<comment type="caution">
    <text evidence="1">The sequence shown here is derived from an EMBL/GenBank/DDBJ whole genome shotgun (WGS) entry which is preliminary data.</text>
</comment>